<gene>
    <name evidence="1" type="ORF">MUO15_12260</name>
</gene>
<proteinExistence type="predicted"/>
<accession>A0ABY4H935</accession>
<evidence type="ECO:0000313" key="1">
    <source>
        <dbReference type="EMBL" id="UOR10455.1"/>
    </source>
</evidence>
<protein>
    <recommendedName>
        <fullName evidence="3">Phr family secreted Rap phosphatase inhibitor</fullName>
    </recommendedName>
</protein>
<dbReference type="RefSeq" id="WP_245029560.1">
    <property type="nucleotide sequence ID" value="NZ_CP095075.1"/>
</dbReference>
<sequence>MKKLLSGAFLMLILLGAFGSGYSSFGYDPGDPGMGSIELAADPGDPGMGSILLTASEGPAFMDPGDPGMG</sequence>
<reference evidence="1" key="1">
    <citation type="submission" date="2022-04" db="EMBL/GenBank/DDBJ databases">
        <title>Halobacillus sp. isolated from saltern.</title>
        <authorList>
            <person name="Won M."/>
            <person name="Lee C.-M."/>
            <person name="Woen H.-Y."/>
            <person name="Kwon S.-W."/>
        </authorList>
    </citation>
    <scope>NUCLEOTIDE SEQUENCE</scope>
    <source>
        <strain evidence="1">SSHM10-5</strain>
    </source>
</reference>
<organism evidence="1 2">
    <name type="scientific">Halobacillus amylolyticus</name>
    <dbReference type="NCBI Taxonomy" id="2932259"/>
    <lineage>
        <taxon>Bacteria</taxon>
        <taxon>Bacillati</taxon>
        <taxon>Bacillota</taxon>
        <taxon>Bacilli</taxon>
        <taxon>Bacillales</taxon>
        <taxon>Bacillaceae</taxon>
        <taxon>Halobacillus</taxon>
    </lineage>
</organism>
<dbReference type="Proteomes" id="UP000830326">
    <property type="component" value="Chromosome"/>
</dbReference>
<keyword evidence="2" id="KW-1185">Reference proteome</keyword>
<name>A0ABY4H935_9BACI</name>
<dbReference type="EMBL" id="CP095075">
    <property type="protein sequence ID" value="UOR10455.1"/>
    <property type="molecule type" value="Genomic_DNA"/>
</dbReference>
<evidence type="ECO:0000313" key="2">
    <source>
        <dbReference type="Proteomes" id="UP000830326"/>
    </source>
</evidence>
<evidence type="ECO:0008006" key="3">
    <source>
        <dbReference type="Google" id="ProtNLM"/>
    </source>
</evidence>